<dbReference type="EMBL" id="BARS01019538">
    <property type="protein sequence ID" value="GAF92006.1"/>
    <property type="molecule type" value="Genomic_DNA"/>
</dbReference>
<feature type="non-terminal residue" evidence="1">
    <location>
        <position position="1"/>
    </location>
</feature>
<accession>X0TXZ4</accession>
<evidence type="ECO:0000313" key="1">
    <source>
        <dbReference type="EMBL" id="GAF92006.1"/>
    </source>
</evidence>
<reference evidence="1" key="1">
    <citation type="journal article" date="2014" name="Front. Microbiol.">
        <title>High frequency of phylogenetically diverse reductive dehalogenase-homologous genes in deep subseafloor sedimentary metagenomes.</title>
        <authorList>
            <person name="Kawai M."/>
            <person name="Futagami T."/>
            <person name="Toyoda A."/>
            <person name="Takaki Y."/>
            <person name="Nishi S."/>
            <person name="Hori S."/>
            <person name="Arai W."/>
            <person name="Tsubouchi T."/>
            <person name="Morono Y."/>
            <person name="Uchiyama I."/>
            <person name="Ito T."/>
            <person name="Fujiyama A."/>
            <person name="Inagaki F."/>
            <person name="Takami H."/>
        </authorList>
    </citation>
    <scope>NUCLEOTIDE SEQUENCE</scope>
    <source>
        <strain evidence="1">Expedition CK06-06</strain>
    </source>
</reference>
<dbReference type="AlphaFoldDB" id="X0TXZ4"/>
<comment type="caution">
    <text evidence="1">The sequence shown here is derived from an EMBL/GenBank/DDBJ whole genome shotgun (WGS) entry which is preliminary data.</text>
</comment>
<name>X0TXZ4_9ZZZZ</name>
<organism evidence="1">
    <name type="scientific">marine sediment metagenome</name>
    <dbReference type="NCBI Taxonomy" id="412755"/>
    <lineage>
        <taxon>unclassified sequences</taxon>
        <taxon>metagenomes</taxon>
        <taxon>ecological metagenomes</taxon>
    </lineage>
</organism>
<proteinExistence type="predicted"/>
<gene>
    <name evidence="1" type="ORF">S01H1_31645</name>
</gene>
<sequence length="32" mass="3865">RPEFALDWWSSYRDSTFDPLDACLHFGNEYII</sequence>
<protein>
    <submittedName>
        <fullName evidence="1">Uncharacterized protein</fullName>
    </submittedName>
</protein>